<reference evidence="8 9" key="1">
    <citation type="submission" date="2024-02" db="EMBL/GenBank/DDBJ databases">
        <title>Chromosome-scale genome assembly of the rough periwinkle Littorina saxatilis.</title>
        <authorList>
            <person name="De Jode A."/>
            <person name="Faria R."/>
            <person name="Formenti G."/>
            <person name="Sims Y."/>
            <person name="Smith T.P."/>
            <person name="Tracey A."/>
            <person name="Wood J.M.D."/>
            <person name="Zagrodzka Z.B."/>
            <person name="Johannesson K."/>
            <person name="Butlin R.K."/>
            <person name="Leder E.H."/>
        </authorList>
    </citation>
    <scope>NUCLEOTIDE SEQUENCE [LARGE SCALE GENOMIC DNA]</scope>
    <source>
        <strain evidence="8">Snail1</strain>
        <tissue evidence="8">Muscle</tissue>
    </source>
</reference>
<gene>
    <name evidence="8" type="ORF">V1264_002222</name>
</gene>
<sequence length="324" mass="35947">MASYRDAERQKEARKLRELFKGRFSEDEALELLSDQGDLSAAVDFILKGDPDEVRRFIHDRNQALVDGLRRDSEYIQSALNQGVEASTRLFACRDCDNYWWRKVPSRKEVSKCRMCKTRYDPVPRDQEWGLAEFACQCGNTFWGSGWMNHTQSPCYNCMSLACPARIMPPTRPRNQKKRTEHSCTGVNCYNRAMPLGQHDPVPHAHYGGGGGGANSGGGGRGSRGGGGGFQRRGRRGSGGGRGGGGIGDGFYDPGDDDDGYRLCANHREVCPHERSARQRKVLYPSSQHVSTGSTVNTFMSQGELAEVYEDLQSMPSVPEDGDY</sequence>
<evidence type="ECO:0000256" key="2">
    <source>
        <dbReference type="ARBA" id="ARBA00004331"/>
    </source>
</evidence>
<evidence type="ECO:0000256" key="4">
    <source>
        <dbReference type="ARBA" id="ARBA00022490"/>
    </source>
</evidence>
<dbReference type="Proteomes" id="UP001374579">
    <property type="component" value="Unassembled WGS sequence"/>
</dbReference>
<keyword evidence="9" id="KW-1185">Reference proteome</keyword>
<dbReference type="GO" id="GO:1990825">
    <property type="term" value="F:sequence-specific mRNA binding"/>
    <property type="evidence" value="ECO:0007669"/>
    <property type="project" value="TreeGrafter"/>
</dbReference>
<dbReference type="Pfam" id="PF15135">
    <property type="entry name" value="UPF0515"/>
    <property type="match status" value="2"/>
</dbReference>
<evidence type="ECO:0000256" key="3">
    <source>
        <dbReference type="ARBA" id="ARBA00005469"/>
    </source>
</evidence>
<evidence type="ECO:0000313" key="8">
    <source>
        <dbReference type="EMBL" id="KAK7116561.1"/>
    </source>
</evidence>
<dbReference type="PANTHER" id="PTHR16135">
    <property type="entry name" value="REPRESSOR OF YIELD OF DENV PROTEIN"/>
    <property type="match status" value="1"/>
</dbReference>
<dbReference type="InterPro" id="IPR026795">
    <property type="entry name" value="SHFL"/>
</dbReference>
<dbReference type="GO" id="GO:0045087">
    <property type="term" value="P:innate immune response"/>
    <property type="evidence" value="ECO:0007669"/>
    <property type="project" value="TreeGrafter"/>
</dbReference>
<evidence type="ECO:0000313" key="9">
    <source>
        <dbReference type="Proteomes" id="UP001374579"/>
    </source>
</evidence>
<comment type="similarity">
    <text evidence="3">Belongs to the SHFL family.</text>
</comment>
<comment type="subcellular location">
    <subcellularLocation>
        <location evidence="2">Cytoplasm</location>
        <location evidence="2">Cytoplasmic ribonucleoprotein granule</location>
    </subcellularLocation>
    <subcellularLocation>
        <location evidence="1">Nucleus</location>
    </subcellularLocation>
</comment>
<proteinExistence type="inferred from homology"/>
<name>A0AAN9C193_9CAEN</name>
<dbReference type="AlphaFoldDB" id="A0AAN9C193"/>
<organism evidence="8 9">
    <name type="scientific">Littorina saxatilis</name>
    <dbReference type="NCBI Taxonomy" id="31220"/>
    <lineage>
        <taxon>Eukaryota</taxon>
        <taxon>Metazoa</taxon>
        <taxon>Spiralia</taxon>
        <taxon>Lophotrochozoa</taxon>
        <taxon>Mollusca</taxon>
        <taxon>Gastropoda</taxon>
        <taxon>Caenogastropoda</taxon>
        <taxon>Littorinimorpha</taxon>
        <taxon>Littorinoidea</taxon>
        <taxon>Littorinidae</taxon>
        <taxon>Littorina</taxon>
    </lineage>
</organism>
<evidence type="ECO:0000256" key="7">
    <source>
        <dbReference type="SAM" id="MobiDB-lite"/>
    </source>
</evidence>
<feature type="compositionally biased region" description="Gly residues" evidence="7">
    <location>
        <begin position="207"/>
        <end position="249"/>
    </location>
</feature>
<dbReference type="GO" id="GO:0075523">
    <property type="term" value="P:viral translational frameshifting"/>
    <property type="evidence" value="ECO:0007669"/>
    <property type="project" value="TreeGrafter"/>
</dbReference>
<dbReference type="GO" id="GO:0043022">
    <property type="term" value="F:ribosome binding"/>
    <property type="evidence" value="ECO:0007669"/>
    <property type="project" value="TreeGrafter"/>
</dbReference>
<evidence type="ECO:0000256" key="6">
    <source>
        <dbReference type="ARBA" id="ARBA00023242"/>
    </source>
</evidence>
<evidence type="ECO:0000256" key="1">
    <source>
        <dbReference type="ARBA" id="ARBA00004123"/>
    </source>
</evidence>
<keyword evidence="6" id="KW-0539">Nucleus</keyword>
<feature type="region of interest" description="Disordered" evidence="7">
    <location>
        <begin position="200"/>
        <end position="253"/>
    </location>
</feature>
<comment type="caution">
    <text evidence="8">The sequence shown here is derived from an EMBL/GenBank/DDBJ whole genome shotgun (WGS) entry which is preliminary data.</text>
</comment>
<keyword evidence="4" id="KW-0963">Cytoplasm</keyword>
<dbReference type="EMBL" id="JBAMIC010000001">
    <property type="protein sequence ID" value="KAK7116561.1"/>
    <property type="molecule type" value="Genomic_DNA"/>
</dbReference>
<evidence type="ECO:0000256" key="5">
    <source>
        <dbReference type="ARBA" id="ARBA00022884"/>
    </source>
</evidence>
<keyword evidence="5" id="KW-0694">RNA-binding</keyword>
<dbReference type="PANTHER" id="PTHR16135:SF2">
    <property type="entry name" value="SHIFTLESS ANTIVIRAL INHIBITOR OF RIBOSOMAL FRAMESHIFTING PROTEIN"/>
    <property type="match status" value="1"/>
</dbReference>
<dbReference type="GO" id="GO:0005634">
    <property type="term" value="C:nucleus"/>
    <property type="evidence" value="ECO:0007669"/>
    <property type="project" value="UniProtKB-SubCell"/>
</dbReference>
<protein>
    <submittedName>
        <fullName evidence="8">Uncharacterized protein</fullName>
    </submittedName>
</protein>
<accession>A0AAN9C193</accession>
<dbReference type="GO" id="GO:0036464">
    <property type="term" value="C:cytoplasmic ribonucleoprotein granule"/>
    <property type="evidence" value="ECO:0007669"/>
    <property type="project" value="UniProtKB-SubCell"/>
</dbReference>